<organism evidence="5">
    <name type="scientific">freshwater metagenome</name>
    <dbReference type="NCBI Taxonomy" id="449393"/>
    <lineage>
        <taxon>unclassified sequences</taxon>
        <taxon>metagenomes</taxon>
        <taxon>ecological metagenomes</taxon>
    </lineage>
</organism>
<evidence type="ECO:0000256" key="2">
    <source>
        <dbReference type="ARBA" id="ARBA00022759"/>
    </source>
</evidence>
<protein>
    <submittedName>
        <fullName evidence="5">Unannotated protein</fullName>
    </submittedName>
</protein>
<dbReference type="InterPro" id="IPR035437">
    <property type="entry name" value="SNase_OB-fold_sf"/>
</dbReference>
<dbReference type="GO" id="GO:0016787">
    <property type="term" value="F:hydrolase activity"/>
    <property type="evidence" value="ECO:0007669"/>
    <property type="project" value="UniProtKB-KW"/>
</dbReference>
<dbReference type="PROSITE" id="PS51257">
    <property type="entry name" value="PROKAR_LIPOPROTEIN"/>
    <property type="match status" value="1"/>
</dbReference>
<gene>
    <name evidence="5" type="ORF">UFOPK3573_00317</name>
    <name evidence="6" type="ORF">UFOPK3879_00283</name>
</gene>
<evidence type="ECO:0000256" key="3">
    <source>
        <dbReference type="ARBA" id="ARBA00022801"/>
    </source>
</evidence>
<proteinExistence type="predicted"/>
<dbReference type="EMBL" id="CAFBMJ010000013">
    <property type="protein sequence ID" value="CAB4894605.1"/>
    <property type="molecule type" value="Genomic_DNA"/>
</dbReference>
<dbReference type="Pfam" id="PF00565">
    <property type="entry name" value="SNase"/>
    <property type="match status" value="1"/>
</dbReference>
<evidence type="ECO:0000313" key="5">
    <source>
        <dbReference type="EMBL" id="CAB4894605.1"/>
    </source>
</evidence>
<dbReference type="SMART" id="SM00318">
    <property type="entry name" value="SNc"/>
    <property type="match status" value="1"/>
</dbReference>
<dbReference type="InterPro" id="IPR016071">
    <property type="entry name" value="Staphylococal_nuclease_OB-fold"/>
</dbReference>
<dbReference type="SUPFAM" id="SSF50199">
    <property type="entry name" value="Staphylococcal nuclease"/>
    <property type="match status" value="1"/>
</dbReference>
<keyword evidence="2" id="KW-0255">Endonuclease</keyword>
<keyword evidence="3" id="KW-0378">Hydrolase</keyword>
<dbReference type="AlphaFoldDB" id="A0A6J7FMK1"/>
<feature type="domain" description="TNase-like" evidence="4">
    <location>
        <begin position="31"/>
        <end position="165"/>
    </location>
</feature>
<dbReference type="Gene3D" id="2.40.50.90">
    <property type="match status" value="1"/>
</dbReference>
<accession>A0A6J7FMK1</accession>
<keyword evidence="1" id="KW-0540">Nuclease</keyword>
<dbReference type="GO" id="GO:0004519">
    <property type="term" value="F:endonuclease activity"/>
    <property type="evidence" value="ECO:0007669"/>
    <property type="project" value="UniProtKB-KW"/>
</dbReference>
<dbReference type="PROSITE" id="PS50830">
    <property type="entry name" value="TNASE_3"/>
    <property type="match status" value="1"/>
</dbReference>
<evidence type="ECO:0000256" key="1">
    <source>
        <dbReference type="ARBA" id="ARBA00022722"/>
    </source>
</evidence>
<evidence type="ECO:0000259" key="4">
    <source>
        <dbReference type="PROSITE" id="PS50830"/>
    </source>
</evidence>
<dbReference type="EMBL" id="CAFBNR010000008">
    <property type="protein sequence ID" value="CAB4956330.1"/>
    <property type="molecule type" value="Genomic_DNA"/>
</dbReference>
<name>A0A6J7FMK1_9ZZZZ</name>
<dbReference type="PANTHER" id="PTHR12302:SF3">
    <property type="entry name" value="SERINE_THREONINE-PROTEIN KINASE 31"/>
    <property type="match status" value="1"/>
</dbReference>
<sequence length="167" mass="18604">MTKVHKGHLRNLVGVGLSLLMSCSSGVTTENEVLITILKVVDGDTVDISIDGQTERVRLIGVNTPETKHPTKPIECFGPEASAYMTQLLPKGTILRIERDIEARDRYGRMLLYLYRDSDNLFINLDLVTRGYGTPMSIEPNTFHRTDFVRAAALAEVANVGLWKACR</sequence>
<evidence type="ECO:0000313" key="6">
    <source>
        <dbReference type="EMBL" id="CAB4956330.1"/>
    </source>
</evidence>
<dbReference type="PANTHER" id="PTHR12302">
    <property type="entry name" value="EBNA2 BINDING PROTEIN P100"/>
    <property type="match status" value="1"/>
</dbReference>
<reference evidence="5" key="1">
    <citation type="submission" date="2020-05" db="EMBL/GenBank/DDBJ databases">
        <authorList>
            <person name="Chiriac C."/>
            <person name="Salcher M."/>
            <person name="Ghai R."/>
            <person name="Kavagutti S V."/>
        </authorList>
    </citation>
    <scope>NUCLEOTIDE SEQUENCE</scope>
</reference>